<proteinExistence type="predicted"/>
<sequence length="56" mass="5977">MLSAVLPFGTAIVAVPLPLQPAVGEDWPTPLLTISTFTPSAQVKFQPQIFGVWLQG</sequence>
<dbReference type="Proteomes" id="UP000000493">
    <property type="component" value="Chromosome"/>
</dbReference>
<dbReference type="AlphaFoldDB" id="A0A7U3ZQQ4"/>
<evidence type="ECO:0000313" key="1">
    <source>
        <dbReference type="EMBL" id="AEI51619.1"/>
    </source>
</evidence>
<name>A0A7U3ZQQ4_RUNSL</name>
<accession>A0A7U3ZQQ4</accession>
<dbReference type="EMBL" id="CP002859">
    <property type="protein sequence ID" value="AEI51619.1"/>
    <property type="molecule type" value="Genomic_DNA"/>
</dbReference>
<reference evidence="1 2" key="2">
    <citation type="journal article" date="2012" name="Stand. Genomic Sci.">
        <title>Complete genome sequence of the aquatic bacterium Runella slithyformis type strain (LSU 4(T)).</title>
        <authorList>
            <person name="Copeland A."/>
            <person name="Zhang X."/>
            <person name="Misra M."/>
            <person name="Lapidus A."/>
            <person name="Nolan M."/>
            <person name="Lucas S."/>
            <person name="Deshpande S."/>
            <person name="Cheng J.F."/>
            <person name="Tapia R."/>
            <person name="Goodwin L.A."/>
            <person name="Pitluck S."/>
            <person name="Liolios K."/>
            <person name="Pagani I."/>
            <person name="Ivanova N."/>
            <person name="Mikhailova N."/>
            <person name="Pati A."/>
            <person name="Chen A."/>
            <person name="Palaniappan K."/>
            <person name="Land M."/>
            <person name="Hauser L."/>
            <person name="Pan C."/>
            <person name="Jeffries C.D."/>
            <person name="Detter J.C."/>
            <person name="Brambilla E.M."/>
            <person name="Rohde M."/>
            <person name="Djao O.D."/>
            <person name="Goker M."/>
            <person name="Sikorski J."/>
            <person name="Tindall B.J."/>
            <person name="Woyke T."/>
            <person name="Bristow J."/>
            <person name="Eisen J.A."/>
            <person name="Markowitz V."/>
            <person name="Hugenholtz P."/>
            <person name="Kyrpides N.C."/>
            <person name="Klenk H.P."/>
            <person name="Mavromatis K."/>
        </authorList>
    </citation>
    <scope>NUCLEOTIDE SEQUENCE [LARGE SCALE GENOMIC DNA]</scope>
    <source>
        <strain evidence="2">ATCC 29530 / DSM 19594 / LMG 11500 / NCIMB 11436 / LSU 4</strain>
    </source>
</reference>
<protein>
    <submittedName>
        <fullName evidence="1">Uncharacterized protein</fullName>
    </submittedName>
</protein>
<organism evidence="1 2">
    <name type="scientific">Runella slithyformis (strain ATCC 29530 / DSM 19594 / LMG 11500 / NCIMB 11436 / LSU 4)</name>
    <dbReference type="NCBI Taxonomy" id="761193"/>
    <lineage>
        <taxon>Bacteria</taxon>
        <taxon>Pseudomonadati</taxon>
        <taxon>Bacteroidota</taxon>
        <taxon>Cytophagia</taxon>
        <taxon>Cytophagales</taxon>
        <taxon>Spirosomataceae</taxon>
        <taxon>Runella</taxon>
    </lineage>
</organism>
<gene>
    <name evidence="1" type="ordered locus">Runsl_5324</name>
</gene>
<dbReference type="KEGG" id="rsi:Runsl_5324"/>
<reference evidence="2" key="1">
    <citation type="submission" date="2011-06" db="EMBL/GenBank/DDBJ databases">
        <title>The complete genome of chromosome of Runella slithyformis DSM 19594.</title>
        <authorList>
            <consortium name="US DOE Joint Genome Institute (JGI-PGF)"/>
            <person name="Lucas S."/>
            <person name="Han J."/>
            <person name="Lapidus A."/>
            <person name="Bruce D."/>
            <person name="Goodwin L."/>
            <person name="Pitluck S."/>
            <person name="Peters L."/>
            <person name="Kyrpides N."/>
            <person name="Mavromatis K."/>
            <person name="Ivanova N."/>
            <person name="Ovchinnikova G."/>
            <person name="Zhang X."/>
            <person name="Misra M."/>
            <person name="Detter J.C."/>
            <person name="Tapia R."/>
            <person name="Han C."/>
            <person name="Land M."/>
            <person name="Hauser L."/>
            <person name="Markowitz V."/>
            <person name="Cheng J.-F."/>
            <person name="Hugenholtz P."/>
            <person name="Woyke T."/>
            <person name="Wu D."/>
            <person name="Tindall B."/>
            <person name="Faehrich R."/>
            <person name="Brambilla E."/>
            <person name="Klenk H.-P."/>
            <person name="Eisen J.A."/>
        </authorList>
    </citation>
    <scope>NUCLEOTIDE SEQUENCE [LARGE SCALE GENOMIC DNA]</scope>
    <source>
        <strain evidence="2">ATCC 29530 / DSM 19594 / LMG 11500 / NCIMB 11436 / LSU 4</strain>
    </source>
</reference>
<keyword evidence="2" id="KW-1185">Reference proteome</keyword>
<evidence type="ECO:0000313" key="2">
    <source>
        <dbReference type="Proteomes" id="UP000000493"/>
    </source>
</evidence>